<dbReference type="Proteomes" id="UP000281955">
    <property type="component" value="Unassembled WGS sequence"/>
</dbReference>
<dbReference type="InParanoid" id="A0A420XQY4"/>
<feature type="region of interest" description="Disordered" evidence="1">
    <location>
        <begin position="227"/>
        <end position="250"/>
    </location>
</feature>
<proteinExistence type="predicted"/>
<feature type="domain" description="GmrSD restriction endonucleases C-terminal" evidence="3">
    <location>
        <begin position="70"/>
        <end position="153"/>
    </location>
</feature>
<evidence type="ECO:0000256" key="2">
    <source>
        <dbReference type="SAM" id="SignalP"/>
    </source>
</evidence>
<dbReference type="PANTHER" id="PTHR24094:SF15">
    <property type="entry name" value="AMP-DEPENDENT SYNTHETASE_LIGASE DOMAIN-CONTAINING PROTEIN-RELATED"/>
    <property type="match status" value="1"/>
</dbReference>
<dbReference type="GO" id="GO:0016829">
    <property type="term" value="F:lyase activity"/>
    <property type="evidence" value="ECO:0007669"/>
    <property type="project" value="UniProtKB-KW"/>
</dbReference>
<dbReference type="SUPFAM" id="SSF51126">
    <property type="entry name" value="Pectin lyase-like"/>
    <property type="match status" value="1"/>
</dbReference>
<feature type="compositionally biased region" description="Pro residues" evidence="1">
    <location>
        <begin position="239"/>
        <end position="250"/>
    </location>
</feature>
<dbReference type="Gene3D" id="2.160.20.10">
    <property type="entry name" value="Single-stranded right-handed beta-helix, Pectin lyase-like"/>
    <property type="match status" value="1"/>
</dbReference>
<keyword evidence="5" id="KW-1185">Reference proteome</keyword>
<keyword evidence="4" id="KW-0456">Lyase</keyword>
<accession>A0A420XQY4</accession>
<feature type="compositionally biased region" description="Pro residues" evidence="1">
    <location>
        <begin position="269"/>
        <end position="326"/>
    </location>
</feature>
<feature type="region of interest" description="Disordered" evidence="1">
    <location>
        <begin position="269"/>
        <end position="330"/>
    </location>
</feature>
<name>A0A420XQY4_9ACTN</name>
<protein>
    <submittedName>
        <fullName evidence="4">Parallel beta helix pectate lyase-like protein</fullName>
    </submittedName>
</protein>
<keyword evidence="2" id="KW-0732">Signal</keyword>
<evidence type="ECO:0000256" key="1">
    <source>
        <dbReference type="SAM" id="MobiDB-lite"/>
    </source>
</evidence>
<feature type="chain" id="PRO_5019252888" evidence="2">
    <location>
        <begin position="27"/>
        <end position="629"/>
    </location>
</feature>
<dbReference type="InterPro" id="IPR011089">
    <property type="entry name" value="GmrSD_C"/>
</dbReference>
<dbReference type="OrthoDB" id="5196645at2"/>
<dbReference type="InterPro" id="IPR012334">
    <property type="entry name" value="Pectin_lyas_fold"/>
</dbReference>
<evidence type="ECO:0000259" key="3">
    <source>
        <dbReference type="Pfam" id="PF07510"/>
    </source>
</evidence>
<dbReference type="InterPro" id="IPR006626">
    <property type="entry name" value="PbH1"/>
</dbReference>
<dbReference type="Pfam" id="PF07510">
    <property type="entry name" value="GmrSD_C"/>
    <property type="match status" value="1"/>
</dbReference>
<reference evidence="4 5" key="1">
    <citation type="submission" date="2018-10" db="EMBL/GenBank/DDBJ databases">
        <title>Genomic Encyclopedia of Archaeal and Bacterial Type Strains, Phase II (KMG-II): from individual species to whole genera.</title>
        <authorList>
            <person name="Goeker M."/>
        </authorList>
    </citation>
    <scope>NUCLEOTIDE SEQUENCE [LARGE SCALE GENOMIC DNA]</scope>
    <source>
        <strain evidence="4 5">RP-AC37</strain>
    </source>
</reference>
<feature type="signal peptide" evidence="2">
    <location>
        <begin position="1"/>
        <end position="26"/>
    </location>
</feature>
<dbReference type="InterPro" id="IPR011050">
    <property type="entry name" value="Pectin_lyase_fold/virulence"/>
</dbReference>
<evidence type="ECO:0000313" key="4">
    <source>
        <dbReference type="EMBL" id="RKS75655.1"/>
    </source>
</evidence>
<evidence type="ECO:0000313" key="5">
    <source>
        <dbReference type="Proteomes" id="UP000281955"/>
    </source>
</evidence>
<gene>
    <name evidence="4" type="ORF">CLV35_2132</name>
</gene>
<comment type="caution">
    <text evidence="4">The sequence shown here is derived from an EMBL/GenBank/DDBJ whole genome shotgun (WGS) entry which is preliminary data.</text>
</comment>
<sequence length="629" mass="64068">MSASRRLLVPALLGALVVGGAPPASAASTPYTARDAAKHLRVGAYAAGTGFSAARFGRAWQDVDRNGCSTRDDVLRRDFGRTVRFRRTGSCVVVAGSAASFYSGRKVALSAAHPAAVVVEHVVPLEQAWRSGARSWSPAKRAAFANDPLELATADAASVRARRGRDLTSWRPASRTRACALAGRETAVLWKYGLSATAKEKALLLSLLSSCPRQSLVLAGPGVDAPARPGMATSTPVQQPAPPVVPGGPVVPSPAPTVPAVPTTVPVPQPAPVPAPTPTPTPAPAPAPTPTPEPAPPADPAPPSEPVPPPVPDPPAQPDPDSPVPQPDGSVLVSTVKALRTALAAAVPGSVIDLADGTYAGSFDAKADGTADAPITLLGGRGAVLVGTSLRSGSVLTVTGDHWHVVGLSVTGGQKGVLVDGSQGTVLEDVEVSGSGNEGVHFRGGSADGAVLDSYVHDTGLQEKKFGEGVYVGSAVTNWGKYSHGLPDRSDRVRVEGNLIARTQAEGVDIKERTTGGTVAHNAFLDAGTSDENSADSWVDVKGYAWSITDNSGSGTFADALQSHRVLGGDAPGEPSGEGNVFSRNTVSGGVPGYVVRIEKGANGVTTNRVTCDNTRTDGSAEISNVACG</sequence>
<dbReference type="SMART" id="SM00710">
    <property type="entry name" value="PbH1"/>
    <property type="match status" value="4"/>
</dbReference>
<organism evidence="4 5">
    <name type="scientific">Motilibacter peucedani</name>
    <dbReference type="NCBI Taxonomy" id="598650"/>
    <lineage>
        <taxon>Bacteria</taxon>
        <taxon>Bacillati</taxon>
        <taxon>Actinomycetota</taxon>
        <taxon>Actinomycetes</taxon>
        <taxon>Motilibacterales</taxon>
        <taxon>Motilibacteraceae</taxon>
        <taxon>Motilibacter</taxon>
    </lineage>
</organism>
<dbReference type="RefSeq" id="WP_121193399.1">
    <property type="nucleotide sequence ID" value="NZ_RBWV01000011.1"/>
</dbReference>
<dbReference type="PANTHER" id="PTHR24094">
    <property type="entry name" value="SECRETED PROTEIN"/>
    <property type="match status" value="1"/>
</dbReference>
<dbReference type="EMBL" id="RBWV01000011">
    <property type="protein sequence ID" value="RKS75655.1"/>
    <property type="molecule type" value="Genomic_DNA"/>
</dbReference>
<dbReference type="AlphaFoldDB" id="A0A420XQY4"/>